<evidence type="ECO:0000256" key="1">
    <source>
        <dbReference type="SAM" id="Phobius"/>
    </source>
</evidence>
<comment type="caution">
    <text evidence="3">The sequence shown here is derived from an EMBL/GenBank/DDBJ whole genome shotgun (WGS) entry which is preliminary data.</text>
</comment>
<feature type="transmembrane region" description="Helical" evidence="1">
    <location>
        <begin position="12"/>
        <end position="33"/>
    </location>
</feature>
<feature type="transmembrane region" description="Helical" evidence="1">
    <location>
        <begin position="159"/>
        <end position="180"/>
    </location>
</feature>
<feature type="domain" description="Acyltransferase 3" evidence="2">
    <location>
        <begin position="12"/>
        <end position="359"/>
    </location>
</feature>
<feature type="transmembrane region" description="Helical" evidence="1">
    <location>
        <begin position="270"/>
        <end position="292"/>
    </location>
</feature>
<keyword evidence="3" id="KW-0012">Acyltransferase</keyword>
<evidence type="ECO:0000313" key="4">
    <source>
        <dbReference type="Proteomes" id="UP000541636"/>
    </source>
</evidence>
<reference evidence="3 4" key="1">
    <citation type="journal article" date="2017" name="Int. J. Syst. Evol. Microbiol.">
        <title>Oleiagrimonas citrea sp. nov., a marine bacterium isolated from tidal flat sediment and emended description of the genus Oleiagrimonas Fang et al. 2015 and Oleiagrimonas soli.</title>
        <authorList>
            <person name="Yang S.H."/>
            <person name="Seo H.S."/>
            <person name="Seong C.N."/>
            <person name="Kwon K.K."/>
        </authorList>
    </citation>
    <scope>NUCLEOTIDE SEQUENCE [LARGE SCALE GENOMIC DNA]</scope>
    <source>
        <strain evidence="3 4">MEBiC09124</strain>
    </source>
</reference>
<gene>
    <name evidence="3" type="ORF">HF690_14190</name>
</gene>
<dbReference type="EMBL" id="JAAZQD010000006">
    <property type="protein sequence ID" value="NKZ40105.1"/>
    <property type="molecule type" value="Genomic_DNA"/>
</dbReference>
<evidence type="ECO:0000259" key="2">
    <source>
        <dbReference type="Pfam" id="PF01757"/>
    </source>
</evidence>
<sequence>MTSTDSRPLARNAGIDLLRGVSILLVVMNHIGLRIPLHRTALGEVLPTWLLKALIYNGLPAVYVFFVVSGFLITRNALQRWGTLGAVHLRDFYVRRFARIVPLLVMLIAVLGLLHELGIHDYVIHRSTQSLGGAVASAFGLYLNVYEAHTGYLPGNWDVLWSLSIEELFYLGFPLLCLLLRRVRFMAPLLVLLVLSLPYTRGLAAGNEIWMEKAYLPGMSAIASGVLGALLAARWQASASAARAMVIGGGLVLTGLLLRGDLLWPYLGNGVMLLLVLSTVTLVLGLHARAAVAPAARRPLPGFGWLRACGRLSYEIYLTHMFVVFVAVDLYRAVGRPLATGFLWYPPILLVAGGLGWVVARWISQPCERGLRARWLRSASTGVVASGRVAT</sequence>
<protein>
    <submittedName>
        <fullName evidence="3">Acyltransferase</fullName>
    </submittedName>
</protein>
<organism evidence="3 4">
    <name type="scientific">Oleiagrimonas citrea</name>
    <dbReference type="NCBI Taxonomy" id="1665687"/>
    <lineage>
        <taxon>Bacteria</taxon>
        <taxon>Pseudomonadati</taxon>
        <taxon>Pseudomonadota</taxon>
        <taxon>Gammaproteobacteria</taxon>
        <taxon>Lysobacterales</taxon>
        <taxon>Rhodanobacteraceae</taxon>
        <taxon>Oleiagrimonas</taxon>
    </lineage>
</organism>
<dbReference type="GO" id="GO:0016747">
    <property type="term" value="F:acyltransferase activity, transferring groups other than amino-acyl groups"/>
    <property type="evidence" value="ECO:0007669"/>
    <property type="project" value="InterPro"/>
</dbReference>
<evidence type="ECO:0000313" key="3">
    <source>
        <dbReference type="EMBL" id="NKZ40105.1"/>
    </source>
</evidence>
<proteinExistence type="predicted"/>
<feature type="transmembrane region" description="Helical" evidence="1">
    <location>
        <begin position="214"/>
        <end position="233"/>
    </location>
</feature>
<dbReference type="GO" id="GO:0016020">
    <property type="term" value="C:membrane"/>
    <property type="evidence" value="ECO:0007669"/>
    <property type="project" value="TreeGrafter"/>
</dbReference>
<feature type="transmembrane region" description="Helical" evidence="1">
    <location>
        <begin position="240"/>
        <end position="258"/>
    </location>
</feature>
<dbReference type="Pfam" id="PF01757">
    <property type="entry name" value="Acyl_transf_3"/>
    <property type="match status" value="1"/>
</dbReference>
<dbReference type="Proteomes" id="UP000541636">
    <property type="component" value="Unassembled WGS sequence"/>
</dbReference>
<keyword evidence="3" id="KW-0808">Transferase</keyword>
<dbReference type="PANTHER" id="PTHR23028">
    <property type="entry name" value="ACETYLTRANSFERASE"/>
    <property type="match status" value="1"/>
</dbReference>
<feature type="transmembrane region" description="Helical" evidence="1">
    <location>
        <begin position="343"/>
        <end position="364"/>
    </location>
</feature>
<keyword evidence="1" id="KW-0472">Membrane</keyword>
<feature type="transmembrane region" description="Helical" evidence="1">
    <location>
        <begin position="53"/>
        <end position="73"/>
    </location>
</feature>
<dbReference type="InterPro" id="IPR002656">
    <property type="entry name" value="Acyl_transf_3_dom"/>
</dbReference>
<feature type="transmembrane region" description="Helical" evidence="1">
    <location>
        <begin position="312"/>
        <end position="331"/>
    </location>
</feature>
<feature type="transmembrane region" description="Helical" evidence="1">
    <location>
        <begin position="93"/>
        <end position="114"/>
    </location>
</feature>
<accession>A0A846ZPA5</accession>
<dbReference type="RefSeq" id="WP_168609904.1">
    <property type="nucleotide sequence ID" value="NZ_JAAZQD010000006.1"/>
</dbReference>
<dbReference type="PANTHER" id="PTHR23028:SF53">
    <property type="entry name" value="ACYL_TRANSF_3 DOMAIN-CONTAINING PROTEIN"/>
    <property type="match status" value="1"/>
</dbReference>
<dbReference type="AlphaFoldDB" id="A0A846ZPA5"/>
<feature type="transmembrane region" description="Helical" evidence="1">
    <location>
        <begin position="185"/>
        <end position="202"/>
    </location>
</feature>
<keyword evidence="1" id="KW-1133">Transmembrane helix</keyword>
<dbReference type="InterPro" id="IPR050879">
    <property type="entry name" value="Acyltransferase_3"/>
</dbReference>
<keyword evidence="4" id="KW-1185">Reference proteome</keyword>
<name>A0A846ZPA5_9GAMM</name>
<dbReference type="GO" id="GO:0000271">
    <property type="term" value="P:polysaccharide biosynthetic process"/>
    <property type="evidence" value="ECO:0007669"/>
    <property type="project" value="TreeGrafter"/>
</dbReference>
<keyword evidence="1" id="KW-0812">Transmembrane</keyword>